<dbReference type="OrthoDB" id="9784988at2"/>
<dbReference type="PANTHER" id="PTHR10458">
    <property type="entry name" value="PEPTIDE DEFORMYLASE"/>
    <property type="match status" value="1"/>
</dbReference>
<evidence type="ECO:0000313" key="4">
    <source>
        <dbReference type="Proteomes" id="UP000031972"/>
    </source>
</evidence>
<dbReference type="Proteomes" id="UP000031972">
    <property type="component" value="Unassembled WGS sequence"/>
</dbReference>
<feature type="binding site" evidence="2">
    <location>
        <position position="132"/>
    </location>
    <ligand>
        <name>Fe cation</name>
        <dbReference type="ChEBI" id="CHEBI:24875"/>
    </ligand>
</feature>
<dbReference type="CDD" id="cd00487">
    <property type="entry name" value="Pep_deformylase"/>
    <property type="match status" value="1"/>
</dbReference>
<sequence length="161" mass="18196">MPILDIIKHPDSRLESECETITEFTEDLHLLLDNLFETMIHSDGVGIAAPQVGICKKAAIVDLDDDNGTLEMINPTITHTNGRDLDIEGCLSFPGLYGEVERAEKISLKAQDRKGQWYELEAEGYMARAIQHEVDHLYGVLFTSKVSRYISEEEIEGWDEE</sequence>
<evidence type="ECO:0000256" key="2">
    <source>
        <dbReference type="HAMAP-Rule" id="MF_00163"/>
    </source>
</evidence>
<dbReference type="EMBL" id="JXRR01000014">
    <property type="protein sequence ID" value="KIL47665.1"/>
    <property type="molecule type" value="Genomic_DNA"/>
</dbReference>
<dbReference type="PATRIC" id="fig|220754.4.peg.1850"/>
<comment type="caution">
    <text evidence="3">The sequence shown here is derived from an EMBL/GenBank/DDBJ whole genome shotgun (WGS) entry which is preliminary data.</text>
</comment>
<reference evidence="3 4" key="1">
    <citation type="submission" date="2015-01" db="EMBL/GenBank/DDBJ databases">
        <title>Jeotgalibacillus campisalis genome sequencing.</title>
        <authorList>
            <person name="Goh K.M."/>
            <person name="Chan K.-G."/>
            <person name="Yaakop A.S."/>
            <person name="Ee R."/>
            <person name="Gan H.M."/>
            <person name="Chan C.S."/>
        </authorList>
    </citation>
    <scope>NUCLEOTIDE SEQUENCE [LARGE SCALE GENOMIC DNA]</scope>
    <source>
        <strain evidence="3 4">SF-57</strain>
    </source>
</reference>
<feature type="active site" evidence="2">
    <location>
        <position position="133"/>
    </location>
</feature>
<dbReference type="GO" id="GO:0006412">
    <property type="term" value="P:translation"/>
    <property type="evidence" value="ECO:0007669"/>
    <property type="project" value="UniProtKB-UniRule"/>
</dbReference>
<comment type="cofactor">
    <cofactor evidence="2">
        <name>Fe(2+)</name>
        <dbReference type="ChEBI" id="CHEBI:29033"/>
    </cofactor>
    <text evidence="2">Binds 1 Fe(2+) ion.</text>
</comment>
<keyword evidence="2" id="KW-0648">Protein biosynthesis</keyword>
<dbReference type="Gene3D" id="3.90.45.10">
    <property type="entry name" value="Peptide deformylase"/>
    <property type="match status" value="1"/>
</dbReference>
<dbReference type="RefSeq" id="WP_041057378.1">
    <property type="nucleotide sequence ID" value="NZ_JXRR01000014.1"/>
</dbReference>
<protein>
    <recommendedName>
        <fullName evidence="2">Peptide deformylase</fullName>
        <shortName evidence="2">PDF</shortName>
        <ecNumber evidence="2">3.5.1.88</ecNumber>
    </recommendedName>
    <alternativeName>
        <fullName evidence="2">Polypeptide deformylase</fullName>
    </alternativeName>
</protein>
<evidence type="ECO:0000256" key="1">
    <source>
        <dbReference type="ARBA" id="ARBA00010759"/>
    </source>
</evidence>
<dbReference type="SUPFAM" id="SSF56420">
    <property type="entry name" value="Peptide deformylase"/>
    <property type="match status" value="1"/>
</dbReference>
<comment type="function">
    <text evidence="2">Removes the formyl group from the N-terminal Met of newly synthesized proteins. Requires at least a dipeptide for an efficient rate of reaction. N-terminal L-methionine is a prerequisite for activity but the enzyme has broad specificity at other positions.</text>
</comment>
<accession>A0A0C2RBH4</accession>
<dbReference type="PIRSF" id="PIRSF004749">
    <property type="entry name" value="Pep_def"/>
    <property type="match status" value="1"/>
</dbReference>
<proteinExistence type="inferred from homology"/>
<keyword evidence="2" id="KW-0479">Metal-binding</keyword>
<dbReference type="GO" id="GO:0046872">
    <property type="term" value="F:metal ion binding"/>
    <property type="evidence" value="ECO:0007669"/>
    <property type="project" value="UniProtKB-KW"/>
</dbReference>
<dbReference type="InterPro" id="IPR023635">
    <property type="entry name" value="Peptide_deformylase"/>
</dbReference>
<comment type="similarity">
    <text evidence="1 2">Belongs to the polypeptide deformylase family.</text>
</comment>
<dbReference type="InterPro" id="IPR036821">
    <property type="entry name" value="Peptide_deformylase_sf"/>
</dbReference>
<organism evidence="3 4">
    <name type="scientific">Jeotgalibacillus campisalis</name>
    <dbReference type="NCBI Taxonomy" id="220754"/>
    <lineage>
        <taxon>Bacteria</taxon>
        <taxon>Bacillati</taxon>
        <taxon>Bacillota</taxon>
        <taxon>Bacilli</taxon>
        <taxon>Bacillales</taxon>
        <taxon>Caryophanaceae</taxon>
        <taxon>Jeotgalibacillus</taxon>
    </lineage>
</organism>
<feature type="binding site" evidence="2">
    <location>
        <position position="136"/>
    </location>
    <ligand>
        <name>Fe cation</name>
        <dbReference type="ChEBI" id="CHEBI:24875"/>
    </ligand>
</feature>
<dbReference type="PANTHER" id="PTHR10458:SF22">
    <property type="entry name" value="PEPTIDE DEFORMYLASE"/>
    <property type="match status" value="1"/>
</dbReference>
<evidence type="ECO:0000313" key="3">
    <source>
        <dbReference type="EMBL" id="KIL47665.1"/>
    </source>
</evidence>
<name>A0A0C2RBH4_9BACL</name>
<dbReference type="NCBIfam" id="TIGR00079">
    <property type="entry name" value="pept_deformyl"/>
    <property type="match status" value="1"/>
</dbReference>
<dbReference type="PRINTS" id="PR01576">
    <property type="entry name" value="PDEFORMYLASE"/>
</dbReference>
<dbReference type="HAMAP" id="MF_00163">
    <property type="entry name" value="Pep_deformylase"/>
    <property type="match status" value="1"/>
</dbReference>
<keyword evidence="2" id="KW-0408">Iron</keyword>
<dbReference type="NCBIfam" id="NF001159">
    <property type="entry name" value="PRK00150.1-3"/>
    <property type="match status" value="1"/>
</dbReference>
<dbReference type="AlphaFoldDB" id="A0A0C2RBH4"/>
<dbReference type="Pfam" id="PF01327">
    <property type="entry name" value="Pep_deformylase"/>
    <property type="match status" value="1"/>
</dbReference>
<comment type="catalytic activity">
    <reaction evidence="2">
        <text>N-terminal N-formyl-L-methionyl-[peptide] + H2O = N-terminal L-methionyl-[peptide] + formate</text>
        <dbReference type="Rhea" id="RHEA:24420"/>
        <dbReference type="Rhea" id="RHEA-COMP:10639"/>
        <dbReference type="Rhea" id="RHEA-COMP:10640"/>
        <dbReference type="ChEBI" id="CHEBI:15377"/>
        <dbReference type="ChEBI" id="CHEBI:15740"/>
        <dbReference type="ChEBI" id="CHEBI:49298"/>
        <dbReference type="ChEBI" id="CHEBI:64731"/>
        <dbReference type="EC" id="3.5.1.88"/>
    </reaction>
</comment>
<keyword evidence="2 3" id="KW-0378">Hydrolase</keyword>
<keyword evidence="4" id="KW-1185">Reference proteome</keyword>
<dbReference type="GO" id="GO:0042586">
    <property type="term" value="F:peptide deformylase activity"/>
    <property type="evidence" value="ECO:0007669"/>
    <property type="project" value="UniProtKB-UniRule"/>
</dbReference>
<dbReference type="EC" id="3.5.1.88" evidence="2"/>
<feature type="binding site" evidence="2">
    <location>
        <position position="90"/>
    </location>
    <ligand>
        <name>Fe cation</name>
        <dbReference type="ChEBI" id="CHEBI:24875"/>
    </ligand>
</feature>
<gene>
    <name evidence="2" type="primary">def</name>
    <name evidence="3" type="ORF">KR50_18320</name>
</gene>